<gene>
    <name evidence="1" type="ORF">VEIS1202513_00110</name>
</gene>
<dbReference type="RefSeq" id="WP_024063973.1">
    <property type="nucleotide sequence ID" value="NZ_AP022322.1"/>
</dbReference>
<proteinExistence type="predicted"/>
<evidence type="ECO:0000313" key="2">
    <source>
        <dbReference type="Proteomes" id="UP000679260"/>
    </source>
</evidence>
<dbReference type="Proteomes" id="UP000679260">
    <property type="component" value="Chromosome"/>
</dbReference>
<sequence>MDVKEPFYNGEKLYRAIKPIPTMWKTIDNKRVPSSAVFKDSKGVSVDRQDSRENKVAIEYLSSTKEGYDILSITVNNCEDLSIVYQIDPIEDNPYHSLILRSIDKIELTSSQAKHLAKVAKLEKVNESD</sequence>
<dbReference type="EMBL" id="AP022322">
    <property type="protein sequence ID" value="BBU35490.1"/>
    <property type="molecule type" value="Genomic_DNA"/>
</dbReference>
<keyword evidence="2" id="KW-1185">Reference proteome</keyword>
<reference evidence="1 2" key="1">
    <citation type="submission" date="2020-01" db="EMBL/GenBank/DDBJ databases">
        <title>Veillonella burapaensis sp. nov., anaerobic, Gram-stain-negative coccus isolated from saliva of a Thai child.</title>
        <authorList>
            <person name="Mashima I."/>
            <person name="Theodorea C."/>
            <person name="Nakazawa F."/>
            <person name="Thaweboon B."/>
            <person name="Thaweboon S."/>
            <person name="Tamai R."/>
            <person name="Kiyoura Y."/>
        </authorList>
    </citation>
    <scope>NUCLEOTIDE SEQUENCE [LARGE SCALE GENOMIC DNA]</scope>
    <source>
        <strain evidence="1 2">S12025-13</strain>
    </source>
</reference>
<organism evidence="1 2">
    <name type="scientific">Veillonella orientalis</name>
    <dbReference type="NCBI Taxonomy" id="2682455"/>
    <lineage>
        <taxon>Bacteria</taxon>
        <taxon>Bacillati</taxon>
        <taxon>Bacillota</taxon>
        <taxon>Negativicutes</taxon>
        <taxon>Veillonellales</taxon>
        <taxon>Veillonellaceae</taxon>
        <taxon>Veillonella</taxon>
    </lineage>
</organism>
<accession>A0ABN5XV17</accession>
<name>A0ABN5XV17_9FIRM</name>
<evidence type="ECO:0000313" key="1">
    <source>
        <dbReference type="EMBL" id="BBU35490.1"/>
    </source>
</evidence>
<protein>
    <submittedName>
        <fullName evidence="1">Uncharacterized protein</fullName>
    </submittedName>
</protein>